<keyword evidence="8 14" id="KW-0547">Nucleotide-binding</keyword>
<comment type="cofactor">
    <cofactor evidence="1">
        <name>Mg(2+)</name>
        <dbReference type="ChEBI" id="CHEBI:18420"/>
    </cofactor>
</comment>
<comment type="similarity">
    <text evidence="2">Belongs to the protein kinase superfamily. STE Ser/Thr protein kinase family. MAP kinase kinase kinase subfamily.</text>
</comment>
<keyword evidence="6" id="KW-0808">Transferase</keyword>
<evidence type="ECO:0000256" key="5">
    <source>
        <dbReference type="ARBA" id="ARBA00022527"/>
    </source>
</evidence>
<evidence type="ECO:0000256" key="4">
    <source>
        <dbReference type="ARBA" id="ARBA00022443"/>
    </source>
</evidence>
<reference evidence="19" key="1">
    <citation type="journal article" date="2020" name="BMC">
        <title>Leishmania infection induces a limited differential gene expression in the sand fly midgut.</title>
        <authorList>
            <person name="Coutinho-Abreu I.V."/>
            <person name="Serafim T.D."/>
            <person name="Meneses C."/>
            <person name="Kamhawi S."/>
            <person name="Oliveira F."/>
            <person name="Valenzuela J.G."/>
        </authorList>
    </citation>
    <scope>NUCLEOTIDE SEQUENCE</scope>
    <source>
        <strain evidence="19">Jacobina</strain>
        <tissue evidence="19">Midgut</tissue>
    </source>
</reference>
<evidence type="ECO:0000259" key="17">
    <source>
        <dbReference type="PROSITE" id="PS50002"/>
    </source>
</evidence>
<sequence length="983" mass="110394">MPPLILPSEAKQGPQVLEHRAPITVATTMAAELGPPSNSVLWTAVFDYDAQGEDELSLRRGQIVYVLSKDSNISGDEGWWTGKIGGKVGIFPSNFVTDSDPLLPSAMIGNIQPEEIGYHELELKEVIGVGGFGKVHRAYWGHEEVAVKAARRGPDEDIELARKNVLQEAKLFWSLKHENIVSLRGVCLKEPKLCLVMEFARGGSLNRILAGRKIPPDVLVDWAIQIARGMNYLHNMAPISVIHRDLKSSNVLISEAIEGDNLHNKTLKITDFGLAREVYKTTRMSAAGTYAWMPPEVIKCGTYSKASDVWSYGVLLWELLTGETPYKGFDSLSVAYGVAVNTLALPIPKTCPEAWGKLMKSCWECDPHNRPSFKEILRELDVIVRSGFTQTPHESFHTMQDGWKKEIAEVLQELRKKEKELRCKEEELTRVQLQQRIQEENLQKREQELQARELELLEREINVMISQNTPTPKKRRGKFSKSRLKLLKREPGQISFPLDFRHTITVQHTALREESRLRTDTPPGSPSISRLRAIAHPSDVIKGKTWGPSTLHQRERGHLPAVRSTAWTPAKISKSAPNLDKSRTAMTSLAVAQTPSRNDILGKSHDEGLHTINCRKYSGEIRRGDVNVLNDRYAMDEDDEENDFSKMGCFGFIRSDESYSRGGSSAPTSRVINHKKYSLDSTMPEGGGKGGGNLDDVPYDRVFYRTIQKSLDELFVRDCGEFGAQSVDRGHPREHRVGSRSSGDLSVYGEEEESVYNNRFQRYGSDSQFPRECFFAKKSTSKSIDLTEMDVGGGDHGQSDRFPFFTSTNSQSFGEERTNSFCSDHSSTDTSTPSRKSSVTFRRDVEVTNHDSSETSSYSLPSYHSDEHSGRDNRPVMMYPPLRSEVSPRKFEKITTPTSDMNPLNSGDFKPNKSTSSKSKSTSVYLKRIINLAKPSKQKKKYDGASNSGKGEMSERLLSENSTEPTYDTIYTPNFVISRQNDK</sequence>
<dbReference type="FunFam" id="1.10.510.10:FF:000076">
    <property type="entry name" value="Mitogen-activated protein kinase kinase kinase"/>
    <property type="match status" value="1"/>
</dbReference>
<dbReference type="Gene3D" id="2.30.30.40">
    <property type="entry name" value="SH3 Domains"/>
    <property type="match status" value="1"/>
</dbReference>
<dbReference type="PRINTS" id="PR00109">
    <property type="entry name" value="TYRKINASE"/>
</dbReference>
<dbReference type="Gene3D" id="1.10.510.10">
    <property type="entry name" value="Transferase(Phosphotransferase) domain 1"/>
    <property type="match status" value="1"/>
</dbReference>
<dbReference type="PROSITE" id="PS50011">
    <property type="entry name" value="PROTEIN_KINASE_DOM"/>
    <property type="match status" value="1"/>
</dbReference>
<keyword evidence="10 14" id="KW-0067">ATP-binding</keyword>
<protein>
    <recommendedName>
        <fullName evidence="3">mitogen-activated protein kinase kinase kinase</fullName>
        <ecNumber evidence="3">2.7.11.25</ecNumber>
    </recommendedName>
</protein>
<evidence type="ECO:0000259" key="18">
    <source>
        <dbReference type="PROSITE" id="PS50011"/>
    </source>
</evidence>
<feature type="compositionally biased region" description="Basic and acidic residues" evidence="16">
    <location>
        <begin position="841"/>
        <end position="853"/>
    </location>
</feature>
<keyword evidence="5" id="KW-0723">Serine/threonine-protein kinase</keyword>
<dbReference type="CDD" id="cd11876">
    <property type="entry name" value="SH3_MLK"/>
    <property type="match status" value="1"/>
</dbReference>
<keyword evidence="7" id="KW-0677">Repeat</keyword>
<evidence type="ECO:0000313" key="19">
    <source>
        <dbReference type="EMBL" id="MBC1174397.1"/>
    </source>
</evidence>
<accession>A0A7G3AQE7</accession>
<evidence type="ECO:0000256" key="11">
    <source>
        <dbReference type="ARBA" id="ARBA00047559"/>
    </source>
</evidence>
<evidence type="ECO:0000256" key="2">
    <source>
        <dbReference type="ARBA" id="ARBA00006529"/>
    </source>
</evidence>
<name>A0A7G3AQE7_LUTLO</name>
<dbReference type="SMART" id="SM00326">
    <property type="entry name" value="SH3"/>
    <property type="match status" value="1"/>
</dbReference>
<dbReference type="FunFam" id="3.30.200.20:FF:000085">
    <property type="entry name" value="Mitogen-activated protein kinase kinase kinase"/>
    <property type="match status" value="1"/>
</dbReference>
<feature type="region of interest" description="Disordered" evidence="16">
    <location>
        <begin position="727"/>
        <end position="750"/>
    </location>
</feature>
<dbReference type="GO" id="GO:0005524">
    <property type="term" value="F:ATP binding"/>
    <property type="evidence" value="ECO:0007669"/>
    <property type="project" value="UniProtKB-UniRule"/>
</dbReference>
<organism evidence="19">
    <name type="scientific">Lutzomyia longipalpis</name>
    <name type="common">Sand fly</name>
    <dbReference type="NCBI Taxonomy" id="7200"/>
    <lineage>
        <taxon>Eukaryota</taxon>
        <taxon>Metazoa</taxon>
        <taxon>Ecdysozoa</taxon>
        <taxon>Arthropoda</taxon>
        <taxon>Hexapoda</taxon>
        <taxon>Insecta</taxon>
        <taxon>Pterygota</taxon>
        <taxon>Neoptera</taxon>
        <taxon>Endopterygota</taxon>
        <taxon>Diptera</taxon>
        <taxon>Nematocera</taxon>
        <taxon>Psychodoidea</taxon>
        <taxon>Psychodidae</taxon>
        <taxon>Lutzomyia</taxon>
        <taxon>Lutzomyia</taxon>
    </lineage>
</organism>
<evidence type="ECO:0000256" key="3">
    <source>
        <dbReference type="ARBA" id="ARBA00012406"/>
    </source>
</evidence>
<keyword evidence="4 13" id="KW-0728">SH3 domain</keyword>
<dbReference type="CDD" id="cd14061">
    <property type="entry name" value="STKc_MLK"/>
    <property type="match status" value="1"/>
</dbReference>
<dbReference type="EMBL" id="GITU01005694">
    <property type="protein sequence ID" value="MBC1174397.1"/>
    <property type="molecule type" value="Transcribed_RNA"/>
</dbReference>
<evidence type="ECO:0000256" key="10">
    <source>
        <dbReference type="ARBA" id="ARBA00022840"/>
    </source>
</evidence>
<evidence type="ECO:0000256" key="6">
    <source>
        <dbReference type="ARBA" id="ARBA00022679"/>
    </source>
</evidence>
<proteinExistence type="inferred from homology"/>
<feature type="domain" description="Protein kinase" evidence="18">
    <location>
        <begin position="121"/>
        <end position="396"/>
    </location>
</feature>
<dbReference type="Gene3D" id="3.30.200.20">
    <property type="entry name" value="Phosphorylase Kinase, domain 1"/>
    <property type="match status" value="1"/>
</dbReference>
<dbReference type="InterPro" id="IPR017441">
    <property type="entry name" value="Protein_kinase_ATP_BS"/>
</dbReference>
<feature type="binding site" evidence="14">
    <location>
        <position position="148"/>
    </location>
    <ligand>
        <name>ATP</name>
        <dbReference type="ChEBI" id="CHEBI:30616"/>
    </ligand>
</feature>
<dbReference type="InterPro" id="IPR008271">
    <property type="entry name" value="Ser/Thr_kinase_AS"/>
</dbReference>
<dbReference type="SUPFAM" id="SSF50044">
    <property type="entry name" value="SH3-domain"/>
    <property type="match status" value="1"/>
</dbReference>
<feature type="compositionally biased region" description="Basic and acidic residues" evidence="16">
    <location>
        <begin position="864"/>
        <end position="874"/>
    </location>
</feature>
<dbReference type="InterPro" id="IPR051681">
    <property type="entry name" value="Ser/Thr_Kinases-Pseudokinases"/>
</dbReference>
<evidence type="ECO:0000256" key="15">
    <source>
        <dbReference type="SAM" id="Coils"/>
    </source>
</evidence>
<feature type="compositionally biased region" description="Low complexity" evidence="16">
    <location>
        <begin position="854"/>
        <end position="863"/>
    </location>
</feature>
<feature type="region of interest" description="Disordered" evidence="16">
    <location>
        <begin position="786"/>
        <end position="983"/>
    </location>
</feature>
<evidence type="ECO:0000256" key="9">
    <source>
        <dbReference type="ARBA" id="ARBA00022777"/>
    </source>
</evidence>
<feature type="compositionally biased region" description="Basic and acidic residues" evidence="16">
    <location>
        <begin position="728"/>
        <end position="737"/>
    </location>
</feature>
<feature type="compositionally biased region" description="Low complexity" evidence="16">
    <location>
        <begin position="913"/>
        <end position="923"/>
    </location>
</feature>
<comment type="catalytic activity">
    <reaction evidence="12">
        <text>L-seryl-[protein] + ATP = O-phospho-L-seryl-[protein] + ADP + H(+)</text>
        <dbReference type="Rhea" id="RHEA:17989"/>
        <dbReference type="Rhea" id="RHEA-COMP:9863"/>
        <dbReference type="Rhea" id="RHEA-COMP:11604"/>
        <dbReference type="ChEBI" id="CHEBI:15378"/>
        <dbReference type="ChEBI" id="CHEBI:29999"/>
        <dbReference type="ChEBI" id="CHEBI:30616"/>
        <dbReference type="ChEBI" id="CHEBI:83421"/>
        <dbReference type="ChEBI" id="CHEBI:456216"/>
        <dbReference type="EC" id="2.7.11.25"/>
    </reaction>
</comment>
<dbReference type="GO" id="GO:0004706">
    <property type="term" value="F:JUN kinase kinase kinase activity"/>
    <property type="evidence" value="ECO:0007669"/>
    <property type="project" value="TreeGrafter"/>
</dbReference>
<keyword evidence="15" id="KW-0175">Coiled coil</keyword>
<dbReference type="SUPFAM" id="SSF56112">
    <property type="entry name" value="Protein kinase-like (PK-like)"/>
    <property type="match status" value="1"/>
</dbReference>
<keyword evidence="9 19" id="KW-0418">Kinase</keyword>
<dbReference type="InterPro" id="IPR001452">
    <property type="entry name" value="SH3_domain"/>
</dbReference>
<dbReference type="InterPro" id="IPR036028">
    <property type="entry name" value="SH3-like_dom_sf"/>
</dbReference>
<dbReference type="PROSITE" id="PS50002">
    <property type="entry name" value="SH3"/>
    <property type="match status" value="1"/>
</dbReference>
<feature type="compositionally biased region" description="Polar residues" evidence="16">
    <location>
        <begin position="959"/>
        <end position="983"/>
    </location>
</feature>
<feature type="compositionally biased region" description="Low complexity" evidence="16">
    <location>
        <begin position="820"/>
        <end position="834"/>
    </location>
</feature>
<evidence type="ECO:0000256" key="12">
    <source>
        <dbReference type="ARBA" id="ARBA00048329"/>
    </source>
</evidence>
<dbReference type="SMART" id="SM00220">
    <property type="entry name" value="S_TKc"/>
    <property type="match status" value="1"/>
</dbReference>
<feature type="compositionally biased region" description="Polar residues" evidence="16">
    <location>
        <begin position="895"/>
        <end position="905"/>
    </location>
</feature>
<dbReference type="InterPro" id="IPR001245">
    <property type="entry name" value="Ser-Thr/Tyr_kinase_cat_dom"/>
</dbReference>
<dbReference type="AlphaFoldDB" id="A0A7G3AQE7"/>
<dbReference type="GO" id="GO:0006950">
    <property type="term" value="P:response to stress"/>
    <property type="evidence" value="ECO:0007669"/>
    <property type="project" value="UniProtKB-ARBA"/>
</dbReference>
<feature type="coiled-coil region" evidence="15">
    <location>
        <begin position="400"/>
        <end position="459"/>
    </location>
</feature>
<evidence type="ECO:0000256" key="8">
    <source>
        <dbReference type="ARBA" id="ARBA00022741"/>
    </source>
</evidence>
<dbReference type="EC" id="2.7.11.25" evidence="3"/>
<dbReference type="PROSITE" id="PS00108">
    <property type="entry name" value="PROTEIN_KINASE_ST"/>
    <property type="match status" value="1"/>
</dbReference>
<dbReference type="InterPro" id="IPR000719">
    <property type="entry name" value="Prot_kinase_dom"/>
</dbReference>
<evidence type="ECO:0000256" key="1">
    <source>
        <dbReference type="ARBA" id="ARBA00001946"/>
    </source>
</evidence>
<dbReference type="PANTHER" id="PTHR44329:SF293">
    <property type="entry name" value="MITOGEN-ACTIVATED PROTEIN KINASE KINASE KINASE"/>
    <property type="match status" value="1"/>
</dbReference>
<dbReference type="PROSITE" id="PS00107">
    <property type="entry name" value="PROTEIN_KINASE_ATP"/>
    <property type="match status" value="1"/>
</dbReference>
<dbReference type="PRINTS" id="PR00452">
    <property type="entry name" value="SH3DOMAIN"/>
</dbReference>
<evidence type="ECO:0000256" key="7">
    <source>
        <dbReference type="ARBA" id="ARBA00022737"/>
    </source>
</evidence>
<dbReference type="Pfam" id="PF07714">
    <property type="entry name" value="PK_Tyr_Ser-Thr"/>
    <property type="match status" value="1"/>
</dbReference>
<dbReference type="VEuPathDB" id="VectorBase:LLONM1_001706"/>
<feature type="domain" description="SH3" evidence="17">
    <location>
        <begin position="37"/>
        <end position="101"/>
    </location>
</feature>
<comment type="catalytic activity">
    <reaction evidence="11">
        <text>L-threonyl-[protein] + ATP = O-phospho-L-threonyl-[protein] + ADP + H(+)</text>
        <dbReference type="Rhea" id="RHEA:46608"/>
        <dbReference type="Rhea" id="RHEA-COMP:11060"/>
        <dbReference type="Rhea" id="RHEA-COMP:11605"/>
        <dbReference type="ChEBI" id="CHEBI:15378"/>
        <dbReference type="ChEBI" id="CHEBI:30013"/>
        <dbReference type="ChEBI" id="CHEBI:30616"/>
        <dbReference type="ChEBI" id="CHEBI:61977"/>
        <dbReference type="ChEBI" id="CHEBI:456216"/>
        <dbReference type="EC" id="2.7.11.25"/>
    </reaction>
</comment>
<evidence type="ECO:0000256" key="16">
    <source>
        <dbReference type="SAM" id="MobiDB-lite"/>
    </source>
</evidence>
<evidence type="ECO:0000256" key="14">
    <source>
        <dbReference type="PROSITE-ProRule" id="PRU10141"/>
    </source>
</evidence>
<dbReference type="Pfam" id="PF14604">
    <property type="entry name" value="SH3_9"/>
    <property type="match status" value="1"/>
</dbReference>
<dbReference type="InterPro" id="IPR011009">
    <property type="entry name" value="Kinase-like_dom_sf"/>
</dbReference>
<dbReference type="PANTHER" id="PTHR44329">
    <property type="entry name" value="SERINE/THREONINE-PROTEIN KINASE TNNI3K-RELATED"/>
    <property type="match status" value="1"/>
</dbReference>
<evidence type="ECO:0000256" key="13">
    <source>
        <dbReference type="PROSITE-ProRule" id="PRU00192"/>
    </source>
</evidence>